<name>A0ACC0TT38_9AGAM</name>
<evidence type="ECO:0000313" key="1">
    <source>
        <dbReference type="EMBL" id="KAI9447010.1"/>
    </source>
</evidence>
<dbReference type="Proteomes" id="UP001207468">
    <property type="component" value="Unassembled WGS sequence"/>
</dbReference>
<comment type="caution">
    <text evidence="1">The sequence shown here is derived from an EMBL/GenBank/DDBJ whole genome shotgun (WGS) entry which is preliminary data.</text>
</comment>
<accession>A0ACC0TT38</accession>
<evidence type="ECO:0000313" key="2">
    <source>
        <dbReference type="Proteomes" id="UP001207468"/>
    </source>
</evidence>
<organism evidence="1 2">
    <name type="scientific">Russula earlei</name>
    <dbReference type="NCBI Taxonomy" id="71964"/>
    <lineage>
        <taxon>Eukaryota</taxon>
        <taxon>Fungi</taxon>
        <taxon>Dikarya</taxon>
        <taxon>Basidiomycota</taxon>
        <taxon>Agaricomycotina</taxon>
        <taxon>Agaricomycetes</taxon>
        <taxon>Russulales</taxon>
        <taxon>Russulaceae</taxon>
        <taxon>Russula</taxon>
    </lineage>
</organism>
<dbReference type="EMBL" id="JAGFNK010000614">
    <property type="protein sequence ID" value="KAI9447010.1"/>
    <property type="molecule type" value="Genomic_DNA"/>
</dbReference>
<protein>
    <submittedName>
        <fullName evidence="1">Uncharacterized protein</fullName>
    </submittedName>
</protein>
<reference evidence="1" key="1">
    <citation type="submission" date="2021-03" db="EMBL/GenBank/DDBJ databases">
        <title>Evolutionary priming and transition to the ectomycorrhizal habit in an iconic lineage of mushroom-forming fungi: is preadaptation a requirement?</title>
        <authorList>
            <consortium name="DOE Joint Genome Institute"/>
            <person name="Looney B.P."/>
            <person name="Miyauchi S."/>
            <person name="Morin E."/>
            <person name="Drula E."/>
            <person name="Courty P.E."/>
            <person name="Chicoki N."/>
            <person name="Fauchery L."/>
            <person name="Kohler A."/>
            <person name="Kuo A."/>
            <person name="LaButti K."/>
            <person name="Pangilinan J."/>
            <person name="Lipzen A."/>
            <person name="Riley R."/>
            <person name="Andreopoulos W."/>
            <person name="He G."/>
            <person name="Johnson J."/>
            <person name="Barry K.W."/>
            <person name="Grigoriev I.V."/>
            <person name="Nagy L."/>
            <person name="Hibbett D."/>
            <person name="Henrissat B."/>
            <person name="Matheny P.B."/>
            <person name="Labbe J."/>
            <person name="Martin A.F."/>
        </authorList>
    </citation>
    <scope>NUCLEOTIDE SEQUENCE</scope>
    <source>
        <strain evidence="1">BPL698</strain>
    </source>
</reference>
<gene>
    <name evidence="1" type="ORF">F5148DRAFT_743315</name>
</gene>
<proteinExistence type="predicted"/>
<sequence length="218" mass="24875">MLYDNIAVVDWIQELGLRPYMIHDPLEVADKATCPPTHRYYRRRFAQRGKFQYRVYGRCTADRDDPSDEFHQSLPCLNLKWCLDNSISSEVTTPVSTQDLASALISALGRKEVKISNVFHVHCKVSGRETHMTCTRPLACRASPSFVPRSRVLLPILLPFLLSRALAFRCHPQLCARELRQHPSPIAFDVMRLAFNASPSMPRCQCLARPPHVYAQTP</sequence>
<keyword evidence="2" id="KW-1185">Reference proteome</keyword>